<evidence type="ECO:0000256" key="6">
    <source>
        <dbReference type="SAM" id="Phobius"/>
    </source>
</evidence>
<evidence type="ECO:0000256" key="4">
    <source>
        <dbReference type="ARBA" id="ARBA00023136"/>
    </source>
</evidence>
<organism evidence="7 8">
    <name type="scientific">Penicillium flavigenum</name>
    <dbReference type="NCBI Taxonomy" id="254877"/>
    <lineage>
        <taxon>Eukaryota</taxon>
        <taxon>Fungi</taxon>
        <taxon>Dikarya</taxon>
        <taxon>Ascomycota</taxon>
        <taxon>Pezizomycotina</taxon>
        <taxon>Eurotiomycetes</taxon>
        <taxon>Eurotiomycetidae</taxon>
        <taxon>Eurotiales</taxon>
        <taxon>Aspergillaceae</taxon>
        <taxon>Penicillium</taxon>
    </lineage>
</organism>
<evidence type="ECO:0008006" key="9">
    <source>
        <dbReference type="Google" id="ProtNLM"/>
    </source>
</evidence>
<evidence type="ECO:0000313" key="7">
    <source>
        <dbReference type="EMBL" id="OQE23322.1"/>
    </source>
</evidence>
<evidence type="ECO:0000256" key="5">
    <source>
        <dbReference type="SAM" id="MobiDB-lite"/>
    </source>
</evidence>
<protein>
    <recommendedName>
        <fullName evidence="9">Mid2 domain-containing protein</fullName>
    </recommendedName>
</protein>
<dbReference type="AlphaFoldDB" id="A0A1V6TAC8"/>
<dbReference type="EMBL" id="MLQL01000011">
    <property type="protein sequence ID" value="OQE23322.1"/>
    <property type="molecule type" value="Genomic_DNA"/>
</dbReference>
<accession>A0A1V6TAC8</accession>
<proteinExistence type="predicted"/>
<evidence type="ECO:0000256" key="3">
    <source>
        <dbReference type="ARBA" id="ARBA00022989"/>
    </source>
</evidence>
<feature type="compositionally biased region" description="Polar residues" evidence="5">
    <location>
        <begin position="225"/>
        <end position="240"/>
    </location>
</feature>
<dbReference type="InterPro" id="IPR051694">
    <property type="entry name" value="Immunoregulatory_rcpt-like"/>
</dbReference>
<gene>
    <name evidence="7" type="ORF">PENFLA_c011G01095</name>
</gene>
<evidence type="ECO:0000313" key="8">
    <source>
        <dbReference type="Proteomes" id="UP000191342"/>
    </source>
</evidence>
<dbReference type="PANTHER" id="PTHR15549:SF26">
    <property type="entry name" value="AXIAL BUDDING PATTERN PROTEIN 2-RELATED"/>
    <property type="match status" value="1"/>
</dbReference>
<dbReference type="OrthoDB" id="4779287at2759"/>
<name>A0A1V6TAC8_9EURO</name>
<dbReference type="GO" id="GO:0071944">
    <property type="term" value="C:cell periphery"/>
    <property type="evidence" value="ECO:0007669"/>
    <property type="project" value="UniProtKB-ARBA"/>
</dbReference>
<dbReference type="Proteomes" id="UP000191342">
    <property type="component" value="Unassembled WGS sequence"/>
</dbReference>
<comment type="caution">
    <text evidence="7">The sequence shown here is derived from an EMBL/GenBank/DDBJ whole genome shotgun (WGS) entry which is preliminary data.</text>
</comment>
<keyword evidence="8" id="KW-1185">Reference proteome</keyword>
<reference evidence="8" key="1">
    <citation type="journal article" date="2017" name="Nat. Microbiol.">
        <title>Global analysis of biosynthetic gene clusters reveals vast potential of secondary metabolite production in Penicillium species.</title>
        <authorList>
            <person name="Nielsen J.C."/>
            <person name="Grijseels S."/>
            <person name="Prigent S."/>
            <person name="Ji B."/>
            <person name="Dainat J."/>
            <person name="Nielsen K.F."/>
            <person name="Frisvad J.C."/>
            <person name="Workman M."/>
            <person name="Nielsen J."/>
        </authorList>
    </citation>
    <scope>NUCLEOTIDE SEQUENCE [LARGE SCALE GENOMIC DNA]</scope>
    <source>
        <strain evidence="8">IBT 14082</strain>
    </source>
</reference>
<comment type="subcellular location">
    <subcellularLocation>
        <location evidence="1">Membrane</location>
        <topology evidence="1">Single-pass membrane protein</topology>
    </subcellularLocation>
</comment>
<dbReference type="GO" id="GO:0016020">
    <property type="term" value="C:membrane"/>
    <property type="evidence" value="ECO:0007669"/>
    <property type="project" value="UniProtKB-SubCell"/>
</dbReference>
<feature type="region of interest" description="Disordered" evidence="5">
    <location>
        <begin position="207"/>
        <end position="257"/>
    </location>
</feature>
<evidence type="ECO:0000256" key="1">
    <source>
        <dbReference type="ARBA" id="ARBA00004167"/>
    </source>
</evidence>
<keyword evidence="3 6" id="KW-1133">Transmembrane helix</keyword>
<dbReference type="Gene3D" id="1.20.5.510">
    <property type="entry name" value="Single helix bin"/>
    <property type="match status" value="1"/>
</dbReference>
<feature type="transmembrane region" description="Helical" evidence="6">
    <location>
        <begin position="177"/>
        <end position="200"/>
    </location>
</feature>
<keyword evidence="2 6" id="KW-0812">Transmembrane</keyword>
<evidence type="ECO:0000256" key="2">
    <source>
        <dbReference type="ARBA" id="ARBA00022692"/>
    </source>
</evidence>
<dbReference type="STRING" id="254877.A0A1V6TAC8"/>
<sequence>MSTDNEYLMGYSLRRNFTCADGENDCGPTWNTSSVSFLRCCPGNTECPVGQKTPGICCPTEEDCSDLLDEKERCADPTADLYFTDQTGGYFCCSNDTIGLYTSERQYAGCVKAEDVNDLGVKVTTMRKAVPYTLPASASSDTATATTLSSSTSGAIIATSTSSNNGNTGTSQPNVGAIAGGVVGGIAGVVILIGLAWCLFRRRKKQEYPQDNQSIQPPPVPVSELSDSNRITELSGQSISELPVPSDRKSPPAELAA</sequence>
<dbReference type="PANTHER" id="PTHR15549">
    <property type="entry name" value="PAIRED IMMUNOGLOBULIN-LIKE TYPE 2 RECEPTOR"/>
    <property type="match status" value="1"/>
</dbReference>
<keyword evidence="4 6" id="KW-0472">Membrane</keyword>